<protein>
    <submittedName>
        <fullName evidence="1">Uncharacterized protein</fullName>
    </submittedName>
</protein>
<dbReference type="EMBL" id="BMAT01009044">
    <property type="protein sequence ID" value="GFR97593.1"/>
    <property type="molecule type" value="Genomic_DNA"/>
</dbReference>
<organism evidence="1 2">
    <name type="scientific">Elysia marginata</name>
    <dbReference type="NCBI Taxonomy" id="1093978"/>
    <lineage>
        <taxon>Eukaryota</taxon>
        <taxon>Metazoa</taxon>
        <taxon>Spiralia</taxon>
        <taxon>Lophotrochozoa</taxon>
        <taxon>Mollusca</taxon>
        <taxon>Gastropoda</taxon>
        <taxon>Heterobranchia</taxon>
        <taxon>Euthyneura</taxon>
        <taxon>Panpulmonata</taxon>
        <taxon>Sacoglossa</taxon>
        <taxon>Placobranchoidea</taxon>
        <taxon>Plakobranchidae</taxon>
        <taxon>Elysia</taxon>
    </lineage>
</organism>
<accession>A0AAV4HKK5</accession>
<keyword evidence="2" id="KW-1185">Reference proteome</keyword>
<evidence type="ECO:0000313" key="1">
    <source>
        <dbReference type="EMBL" id="GFR97593.1"/>
    </source>
</evidence>
<sequence>MAKPNASSKLPSPTRVSSLIVNYESESGHIKSVFPSKDYRAQGPEKGAALLHKSMALAAPLNPWQPQFEDLVLNPGFQDDHGGEYFKRDSSRCEG</sequence>
<dbReference type="AlphaFoldDB" id="A0AAV4HKK5"/>
<dbReference type="Proteomes" id="UP000762676">
    <property type="component" value="Unassembled WGS sequence"/>
</dbReference>
<comment type="caution">
    <text evidence="1">The sequence shown here is derived from an EMBL/GenBank/DDBJ whole genome shotgun (WGS) entry which is preliminary data.</text>
</comment>
<reference evidence="1 2" key="1">
    <citation type="journal article" date="2021" name="Elife">
        <title>Chloroplast acquisition without the gene transfer in kleptoplastic sea slugs, Plakobranchus ocellatus.</title>
        <authorList>
            <person name="Maeda T."/>
            <person name="Takahashi S."/>
            <person name="Yoshida T."/>
            <person name="Shimamura S."/>
            <person name="Takaki Y."/>
            <person name="Nagai Y."/>
            <person name="Toyoda A."/>
            <person name="Suzuki Y."/>
            <person name="Arimoto A."/>
            <person name="Ishii H."/>
            <person name="Satoh N."/>
            <person name="Nishiyama T."/>
            <person name="Hasebe M."/>
            <person name="Maruyama T."/>
            <person name="Minagawa J."/>
            <person name="Obokata J."/>
            <person name="Shigenobu S."/>
        </authorList>
    </citation>
    <scope>NUCLEOTIDE SEQUENCE [LARGE SCALE GENOMIC DNA]</scope>
</reference>
<evidence type="ECO:0000313" key="2">
    <source>
        <dbReference type="Proteomes" id="UP000762676"/>
    </source>
</evidence>
<proteinExistence type="predicted"/>
<name>A0AAV4HKK5_9GAST</name>
<gene>
    <name evidence="1" type="ORF">ElyMa_004481800</name>
</gene>